<evidence type="ECO:0000256" key="2">
    <source>
        <dbReference type="ARBA" id="ARBA00022692"/>
    </source>
</evidence>
<name>A0A401TLU8_CHIPU</name>
<evidence type="ECO:0000256" key="6">
    <source>
        <dbReference type="ARBA" id="ARBA00023136"/>
    </source>
</evidence>
<dbReference type="InterPro" id="IPR013106">
    <property type="entry name" value="Ig_V-set"/>
</dbReference>
<evidence type="ECO:0000313" key="10">
    <source>
        <dbReference type="EMBL" id="GCC43616.1"/>
    </source>
</evidence>
<organism evidence="10 11">
    <name type="scientific">Chiloscyllium punctatum</name>
    <name type="common">Brownbanded bambooshark</name>
    <name type="synonym">Hemiscyllium punctatum</name>
    <dbReference type="NCBI Taxonomy" id="137246"/>
    <lineage>
        <taxon>Eukaryota</taxon>
        <taxon>Metazoa</taxon>
        <taxon>Chordata</taxon>
        <taxon>Craniata</taxon>
        <taxon>Vertebrata</taxon>
        <taxon>Chondrichthyes</taxon>
        <taxon>Elasmobranchii</taxon>
        <taxon>Galeomorphii</taxon>
        <taxon>Galeoidea</taxon>
        <taxon>Orectolobiformes</taxon>
        <taxon>Hemiscylliidae</taxon>
        <taxon>Chiloscyllium</taxon>
    </lineage>
</organism>
<dbReference type="InterPro" id="IPR013783">
    <property type="entry name" value="Ig-like_fold"/>
</dbReference>
<dbReference type="FunFam" id="2.60.40.10:FF:000191">
    <property type="entry name" value="Immunoglobulin superfamily member 3"/>
    <property type="match status" value="1"/>
</dbReference>
<evidence type="ECO:0000256" key="7">
    <source>
        <dbReference type="ARBA" id="ARBA00023157"/>
    </source>
</evidence>
<proteinExistence type="predicted"/>
<dbReference type="SMART" id="SM00409">
    <property type="entry name" value="IG"/>
    <property type="match status" value="1"/>
</dbReference>
<evidence type="ECO:0000259" key="9">
    <source>
        <dbReference type="PROSITE" id="PS50835"/>
    </source>
</evidence>
<keyword evidence="3" id="KW-0732">Signal</keyword>
<keyword evidence="4" id="KW-0677">Repeat</keyword>
<dbReference type="Pfam" id="PF07686">
    <property type="entry name" value="V-set"/>
    <property type="match status" value="1"/>
</dbReference>
<keyword evidence="5" id="KW-1133">Transmembrane helix</keyword>
<gene>
    <name evidence="10" type="ORF">chiPu_0027961</name>
</gene>
<evidence type="ECO:0000256" key="3">
    <source>
        <dbReference type="ARBA" id="ARBA00022729"/>
    </source>
</evidence>
<dbReference type="GO" id="GO:0016020">
    <property type="term" value="C:membrane"/>
    <property type="evidence" value="ECO:0007669"/>
    <property type="project" value="UniProtKB-SubCell"/>
</dbReference>
<dbReference type="Gene3D" id="2.60.40.10">
    <property type="entry name" value="Immunoglobulins"/>
    <property type="match status" value="1"/>
</dbReference>
<keyword evidence="11" id="KW-1185">Reference proteome</keyword>
<evidence type="ECO:0000313" key="11">
    <source>
        <dbReference type="Proteomes" id="UP000287033"/>
    </source>
</evidence>
<keyword evidence="8" id="KW-0393">Immunoglobulin domain</keyword>
<keyword evidence="7" id="KW-1015">Disulfide bond</keyword>
<evidence type="ECO:0000256" key="1">
    <source>
        <dbReference type="ARBA" id="ARBA00004167"/>
    </source>
</evidence>
<dbReference type="InterPro" id="IPR036179">
    <property type="entry name" value="Ig-like_dom_sf"/>
</dbReference>
<accession>A0A401TLU8</accession>
<dbReference type="InterPro" id="IPR003599">
    <property type="entry name" value="Ig_sub"/>
</dbReference>
<comment type="subcellular location">
    <subcellularLocation>
        <location evidence="1">Membrane</location>
        <topology evidence="1">Single-pass membrane protein</topology>
    </subcellularLocation>
</comment>
<dbReference type="InterPro" id="IPR007110">
    <property type="entry name" value="Ig-like_dom"/>
</dbReference>
<keyword evidence="6" id="KW-0472">Membrane</keyword>
<dbReference type="AlphaFoldDB" id="A0A401TLU8"/>
<comment type="caution">
    <text evidence="10">The sequence shown here is derived from an EMBL/GenBank/DDBJ whole genome shotgun (WGS) entry which is preliminary data.</text>
</comment>
<feature type="domain" description="Ig-like" evidence="9">
    <location>
        <begin position="12"/>
        <end position="141"/>
    </location>
</feature>
<evidence type="ECO:0000256" key="8">
    <source>
        <dbReference type="ARBA" id="ARBA00023319"/>
    </source>
</evidence>
<evidence type="ECO:0000256" key="5">
    <source>
        <dbReference type="ARBA" id="ARBA00022989"/>
    </source>
</evidence>
<dbReference type="Proteomes" id="UP000287033">
    <property type="component" value="Unassembled WGS sequence"/>
</dbReference>
<reference evidence="10 11" key="1">
    <citation type="journal article" date="2018" name="Nat. Ecol. Evol.">
        <title>Shark genomes provide insights into elasmobranch evolution and the origin of vertebrates.</title>
        <authorList>
            <person name="Hara Y"/>
            <person name="Yamaguchi K"/>
            <person name="Onimaru K"/>
            <person name="Kadota M"/>
            <person name="Koyanagi M"/>
            <person name="Keeley SD"/>
            <person name="Tatsumi K"/>
            <person name="Tanaka K"/>
            <person name="Motone F"/>
            <person name="Kageyama Y"/>
            <person name="Nozu R"/>
            <person name="Adachi N"/>
            <person name="Nishimura O"/>
            <person name="Nakagawa R"/>
            <person name="Tanegashima C"/>
            <person name="Kiyatake I"/>
            <person name="Matsumoto R"/>
            <person name="Murakumo K"/>
            <person name="Nishida K"/>
            <person name="Terakita A"/>
            <person name="Kuratani S"/>
            <person name="Sato K"/>
            <person name="Hyodo S Kuraku.S."/>
        </authorList>
    </citation>
    <scope>NUCLEOTIDE SEQUENCE [LARGE SCALE GENOMIC DNA]</scope>
</reference>
<evidence type="ECO:0000256" key="4">
    <source>
        <dbReference type="ARBA" id="ARBA00022737"/>
    </source>
</evidence>
<protein>
    <recommendedName>
        <fullName evidence="9">Ig-like domain-containing protein</fullName>
    </recommendedName>
</protein>
<dbReference type="OrthoDB" id="9890427at2759"/>
<dbReference type="STRING" id="137246.A0A401TLU8"/>
<dbReference type="EMBL" id="BEZZ01118787">
    <property type="protein sequence ID" value="GCC43616.1"/>
    <property type="molecule type" value="Genomic_DNA"/>
</dbReference>
<sequence>MAALQPLHVSTPTAPVIPTGALSIRVVQVPRGPLYRVEGTHVFIPCNVTQDEGTDRLVFRWDFVKAGTETGTPIAVVSTQDSGYPDARYQPRVRAGEIYIHRLSRSSAQLHLTHLQRGDQGQYECKVGSKAQLTSQSAKVELKGWH</sequence>
<keyword evidence="2" id="KW-0812">Transmembrane</keyword>
<dbReference type="PROSITE" id="PS50835">
    <property type="entry name" value="IG_LIKE"/>
    <property type="match status" value="1"/>
</dbReference>
<dbReference type="SUPFAM" id="SSF48726">
    <property type="entry name" value="Immunoglobulin"/>
    <property type="match status" value="1"/>
</dbReference>